<dbReference type="GeneID" id="25355417"/>
<dbReference type="OrthoDB" id="5788149at2759"/>
<dbReference type="GO" id="GO:0008270">
    <property type="term" value="F:zinc ion binding"/>
    <property type="evidence" value="ECO:0007669"/>
    <property type="project" value="InterPro"/>
</dbReference>
<protein>
    <submittedName>
        <fullName evidence="4">C3HC zinc finger-like protein</fullName>
    </submittedName>
</protein>
<dbReference type="Proteomes" id="UP000053676">
    <property type="component" value="Unassembled WGS sequence"/>
</dbReference>
<dbReference type="KEGG" id="nai:NECAME_15391"/>
<dbReference type="AlphaFoldDB" id="W2SKD2"/>
<name>W2SKD2_NECAM</name>
<organism evidence="4 5">
    <name type="scientific">Necator americanus</name>
    <name type="common">Human hookworm</name>
    <dbReference type="NCBI Taxonomy" id="51031"/>
    <lineage>
        <taxon>Eukaryota</taxon>
        <taxon>Metazoa</taxon>
        <taxon>Ecdysozoa</taxon>
        <taxon>Nematoda</taxon>
        <taxon>Chromadorea</taxon>
        <taxon>Rhabditida</taxon>
        <taxon>Rhabditina</taxon>
        <taxon>Rhabditomorpha</taxon>
        <taxon>Strongyloidea</taxon>
        <taxon>Ancylostomatidae</taxon>
        <taxon>Bunostominae</taxon>
        <taxon>Necator</taxon>
    </lineage>
</organism>
<dbReference type="STRING" id="51031.W2SKD2"/>
<dbReference type="Pfam" id="PF07967">
    <property type="entry name" value="zf-C3HC"/>
    <property type="match status" value="1"/>
</dbReference>
<dbReference type="InterPro" id="IPR012935">
    <property type="entry name" value="NuBaID_N"/>
</dbReference>
<evidence type="ECO:0000259" key="3">
    <source>
        <dbReference type="Pfam" id="PF07967"/>
    </source>
</evidence>
<accession>W2SKD2</accession>
<dbReference type="CTD" id="25355417"/>
<evidence type="ECO:0000313" key="4">
    <source>
        <dbReference type="EMBL" id="ETN69291.1"/>
    </source>
</evidence>
<evidence type="ECO:0000313" key="5">
    <source>
        <dbReference type="Proteomes" id="UP000053676"/>
    </source>
</evidence>
<proteinExistence type="predicted"/>
<reference evidence="5" key="1">
    <citation type="journal article" date="2014" name="Nat. Genet.">
        <title>Genome of the human hookworm Necator americanus.</title>
        <authorList>
            <person name="Tang Y.T."/>
            <person name="Gao X."/>
            <person name="Rosa B.A."/>
            <person name="Abubucker S."/>
            <person name="Hallsworth-Pepin K."/>
            <person name="Martin J."/>
            <person name="Tyagi R."/>
            <person name="Heizer E."/>
            <person name="Zhang X."/>
            <person name="Bhonagiri-Palsikar V."/>
            <person name="Minx P."/>
            <person name="Warren W.C."/>
            <person name="Wang Q."/>
            <person name="Zhan B."/>
            <person name="Hotez P.J."/>
            <person name="Sternberg P.W."/>
            <person name="Dougall A."/>
            <person name="Gaze S.T."/>
            <person name="Mulvenna J."/>
            <person name="Sotillo J."/>
            <person name="Ranganathan S."/>
            <person name="Rabelo E.M."/>
            <person name="Wilson R.K."/>
            <person name="Felgner P.L."/>
            <person name="Bethony J."/>
            <person name="Hawdon J.M."/>
            <person name="Gasser R.B."/>
            <person name="Loukas A."/>
            <person name="Mitreva M."/>
        </authorList>
    </citation>
    <scope>NUCLEOTIDE SEQUENCE [LARGE SCALE GENOMIC DNA]</scope>
</reference>
<feature type="domain" description="C3HC-type" evidence="3">
    <location>
        <begin position="89"/>
        <end position="176"/>
    </location>
</feature>
<keyword evidence="2" id="KW-0539">Nucleus</keyword>
<gene>
    <name evidence="4" type="ORF">NECAME_15391</name>
</gene>
<sequence length="335" mass="38104">AVSAPSVYVDYGNITSTCSTLTLFFNDVSVNRRRMSADSPASCKLTGTPIEEIRELKRKACERISSLIRAISSNSSPKRSKASVDSFFTYKRLVKSYTFELWAGNEISPRELAVHGWECKARDQAQCIACKQFLCTTLPKITSVNIIVYNRCLRRIRENIVNSHVLTCLYRSKPLEFKHDVDETFLNDIVRPKISTFNVEELKMNMIVPDDLVWRTSETKCPESQEPFIGASLGWSIETEKIAGQKLYVAVCDYCARNFVLGYEVFDPVKTHKRWCPVMDVNPDDGVPLWKLILERVSPTTKQRTKPVTIKDVESAKRALDHSLSIVSRENMVDS</sequence>
<comment type="subcellular location">
    <subcellularLocation>
        <location evidence="1">Nucleus</location>
    </subcellularLocation>
</comment>
<keyword evidence="5" id="KW-1185">Reference proteome</keyword>
<dbReference type="GO" id="GO:0005634">
    <property type="term" value="C:nucleus"/>
    <property type="evidence" value="ECO:0007669"/>
    <property type="project" value="UniProtKB-SubCell"/>
</dbReference>
<evidence type="ECO:0000256" key="2">
    <source>
        <dbReference type="ARBA" id="ARBA00023242"/>
    </source>
</evidence>
<evidence type="ECO:0000256" key="1">
    <source>
        <dbReference type="ARBA" id="ARBA00004123"/>
    </source>
</evidence>
<feature type="non-terminal residue" evidence="4">
    <location>
        <position position="1"/>
    </location>
</feature>
<dbReference type="OMA" id="HERWCPR"/>
<dbReference type="EMBL" id="KI669129">
    <property type="protein sequence ID" value="ETN69291.1"/>
    <property type="molecule type" value="Genomic_DNA"/>
</dbReference>